<evidence type="ECO:0000256" key="3">
    <source>
        <dbReference type="ARBA" id="ARBA00022692"/>
    </source>
</evidence>
<evidence type="ECO:0000256" key="1">
    <source>
        <dbReference type="ARBA" id="ARBA00004141"/>
    </source>
</evidence>
<keyword evidence="8" id="KW-1185">Reference proteome</keyword>
<evidence type="ECO:0000256" key="2">
    <source>
        <dbReference type="ARBA" id="ARBA00007168"/>
    </source>
</evidence>
<dbReference type="AlphaFoldDB" id="A0A182PJW5"/>
<proteinExistence type="inferred from homology"/>
<keyword evidence="4 6" id="KW-1133">Transmembrane helix</keyword>
<feature type="transmembrane region" description="Helical" evidence="6">
    <location>
        <begin position="390"/>
        <end position="413"/>
    </location>
</feature>
<evidence type="ECO:0000256" key="4">
    <source>
        <dbReference type="ARBA" id="ARBA00022989"/>
    </source>
</evidence>
<dbReference type="VEuPathDB" id="VectorBase:AEPI007231"/>
<reference evidence="7" key="2">
    <citation type="submission" date="2020-05" db="UniProtKB">
        <authorList>
            <consortium name="EnsemblMetazoa"/>
        </authorList>
    </citation>
    <scope>IDENTIFICATION</scope>
    <source>
        <strain evidence="7">Epiroticus2</strain>
    </source>
</reference>
<dbReference type="Pfam" id="PF04515">
    <property type="entry name" value="Choline_transpo"/>
    <property type="match status" value="1"/>
</dbReference>
<evidence type="ECO:0000256" key="5">
    <source>
        <dbReference type="ARBA" id="ARBA00023136"/>
    </source>
</evidence>
<evidence type="ECO:0000313" key="8">
    <source>
        <dbReference type="Proteomes" id="UP000075885"/>
    </source>
</evidence>
<comment type="similarity">
    <text evidence="2 6">Belongs to the CTL (choline transporter-like) family.</text>
</comment>
<sequence>AGEATPTTATTPSAGIASSWWNVLNAYGDKQLAPPHPTTEAKSRAASKSTKTILRHWMGCFESKPDQQVQPVTVRSPTDIFWLVLYIVFWIALIVIAIFSFIYGNPLRIINGYDSFGNTCGVRSNDKFSNFPLSGMNTEDKPYLFFLDIKELRHTLKICVKECPQREITNAAELYRYYEDRNTKLCRYDFNMSMLQTQEASGPKFFDFNGPCPPFPVYQSAPVLHRCIPTGVNAPLQQVKKMYALINSWEATQQIFSDLYKAWPTIVLICVLSLVFSIVMIALLHWLATIVSWLICIIVVVASIGITGVLWWSYYRAKHTLDTDQQLSYLEELVRNETTIYVLAIAATCIMIILLVIIYYLREKLTGLAALFEEAGKCMLQLPGLSGPPLLAFLALSIFLAFWVVVVVCLATANYPGVKPLLPLAQLEESTSIANDTKLKPELVGKNDTSFKSFKLVEYHDVNVLRHMLWIYIIGLIWTSEFIFACQQLAIAGAVAFWYFRKPTDTPVLLAIAKLVKYHLGSVAKGSLIITIFKIPRLILTYLYAKLKRHQQEGSECASCCLRCCICSFWLLEKFIRYLNHNAYTVIAIEGVNFCPAAKIAWNALVTNALQVATINGIGDFVLFLGKLAVASICGLISILLLRDNPNLHFYMAPVIIITVFSFFIAHIILSLYEMVVDTLFLCVCEDRTINGNSGRWKESNLARLLGEMPEPDAVEAPMQEVQLTPITKQPFSAQFLQAEMENSKA</sequence>
<feature type="transmembrane region" description="Helical" evidence="6">
    <location>
        <begin position="648"/>
        <end position="670"/>
    </location>
</feature>
<feature type="transmembrane region" description="Helical" evidence="6">
    <location>
        <begin position="290"/>
        <end position="312"/>
    </location>
</feature>
<comment type="function">
    <text evidence="6">Choline transporter.</text>
</comment>
<dbReference type="InterPro" id="IPR007603">
    <property type="entry name" value="Choline_transptr-like"/>
</dbReference>
<dbReference type="PANTHER" id="PTHR12385:SF12">
    <property type="entry name" value="CHOLINE TRANSPORTER-LIKE PROTEIN"/>
    <property type="match status" value="1"/>
</dbReference>
<comment type="subcellular location">
    <subcellularLocation>
        <location evidence="6">Cell membrane</location>
        <topology evidence="6">Multi-pass membrane protein</topology>
    </subcellularLocation>
    <subcellularLocation>
        <location evidence="1">Membrane</location>
        <topology evidence="1">Multi-pass membrane protein</topology>
    </subcellularLocation>
</comment>
<evidence type="ECO:0000256" key="6">
    <source>
        <dbReference type="RuleBase" id="RU368066"/>
    </source>
</evidence>
<keyword evidence="3 6" id="KW-0812">Transmembrane</keyword>
<protein>
    <recommendedName>
        <fullName evidence="6">Choline transporter-like protein</fullName>
    </recommendedName>
</protein>
<name>A0A182PJW5_9DIPT</name>
<dbReference type="EnsemblMetazoa" id="AEPI007231-RA">
    <property type="protein sequence ID" value="AEPI007231-PA"/>
    <property type="gene ID" value="AEPI007231"/>
</dbReference>
<feature type="transmembrane region" description="Helical" evidence="6">
    <location>
        <begin position="340"/>
        <end position="361"/>
    </location>
</feature>
<dbReference type="PANTHER" id="PTHR12385">
    <property type="entry name" value="CHOLINE TRANSPORTER-LIKE (SLC FAMILY 44)"/>
    <property type="match status" value="1"/>
</dbReference>
<organism evidence="7 8">
    <name type="scientific">Anopheles epiroticus</name>
    <dbReference type="NCBI Taxonomy" id="199890"/>
    <lineage>
        <taxon>Eukaryota</taxon>
        <taxon>Metazoa</taxon>
        <taxon>Ecdysozoa</taxon>
        <taxon>Arthropoda</taxon>
        <taxon>Hexapoda</taxon>
        <taxon>Insecta</taxon>
        <taxon>Pterygota</taxon>
        <taxon>Neoptera</taxon>
        <taxon>Endopterygota</taxon>
        <taxon>Diptera</taxon>
        <taxon>Nematocera</taxon>
        <taxon>Culicoidea</taxon>
        <taxon>Culicidae</taxon>
        <taxon>Anophelinae</taxon>
        <taxon>Anopheles</taxon>
    </lineage>
</organism>
<feature type="transmembrane region" description="Helical" evidence="6">
    <location>
        <begin position="520"/>
        <end position="545"/>
    </location>
</feature>
<keyword evidence="5 6" id="KW-0472">Membrane</keyword>
<dbReference type="GO" id="GO:0022857">
    <property type="term" value="F:transmembrane transporter activity"/>
    <property type="evidence" value="ECO:0007669"/>
    <property type="project" value="UniProtKB-UniRule"/>
</dbReference>
<feature type="transmembrane region" description="Helical" evidence="6">
    <location>
        <begin position="469"/>
        <end position="500"/>
    </location>
</feature>
<feature type="transmembrane region" description="Helical" evidence="6">
    <location>
        <begin position="621"/>
        <end position="642"/>
    </location>
</feature>
<dbReference type="Proteomes" id="UP000075885">
    <property type="component" value="Unassembled WGS sequence"/>
</dbReference>
<evidence type="ECO:0000313" key="7">
    <source>
        <dbReference type="EnsemblMetazoa" id="AEPI007231-PA"/>
    </source>
</evidence>
<dbReference type="GO" id="GO:0005886">
    <property type="term" value="C:plasma membrane"/>
    <property type="evidence" value="ECO:0007669"/>
    <property type="project" value="UniProtKB-SubCell"/>
</dbReference>
<feature type="transmembrane region" description="Helical" evidence="6">
    <location>
        <begin position="262"/>
        <end position="284"/>
    </location>
</feature>
<feature type="transmembrane region" description="Helical" evidence="6">
    <location>
        <begin position="80"/>
        <end position="103"/>
    </location>
</feature>
<accession>A0A182PJW5</accession>
<reference evidence="8" key="1">
    <citation type="submission" date="2013-03" db="EMBL/GenBank/DDBJ databases">
        <title>The Genome Sequence of Anopheles epiroticus epiroticus2.</title>
        <authorList>
            <consortium name="The Broad Institute Genomics Platform"/>
            <person name="Neafsey D.E."/>
            <person name="Howell P."/>
            <person name="Walker B."/>
            <person name="Young S.K."/>
            <person name="Zeng Q."/>
            <person name="Gargeya S."/>
            <person name="Fitzgerald M."/>
            <person name="Haas B."/>
            <person name="Abouelleil A."/>
            <person name="Allen A.W."/>
            <person name="Alvarado L."/>
            <person name="Arachchi H.M."/>
            <person name="Berlin A.M."/>
            <person name="Chapman S.B."/>
            <person name="Gainer-Dewar J."/>
            <person name="Goldberg J."/>
            <person name="Griggs A."/>
            <person name="Gujja S."/>
            <person name="Hansen M."/>
            <person name="Howarth C."/>
            <person name="Imamovic A."/>
            <person name="Ireland A."/>
            <person name="Larimer J."/>
            <person name="McCowan C."/>
            <person name="Murphy C."/>
            <person name="Pearson M."/>
            <person name="Poon T.W."/>
            <person name="Priest M."/>
            <person name="Roberts A."/>
            <person name="Saif S."/>
            <person name="Shea T."/>
            <person name="Sisk P."/>
            <person name="Sykes S."/>
            <person name="Wortman J."/>
            <person name="Nusbaum C."/>
            <person name="Birren B."/>
        </authorList>
    </citation>
    <scope>NUCLEOTIDE SEQUENCE [LARGE SCALE GENOMIC DNA]</scope>
    <source>
        <strain evidence="8">Epiroticus2</strain>
    </source>
</reference>
<dbReference type="STRING" id="199890.A0A182PJW5"/>